<dbReference type="EMBL" id="RBLG01000001">
    <property type="protein sequence ID" value="RKS55871.1"/>
    <property type="molecule type" value="Genomic_DNA"/>
</dbReference>
<dbReference type="AlphaFoldDB" id="A0A495PZC0"/>
<name>A0A495PZC0_9FLAO</name>
<reference evidence="1 2" key="1">
    <citation type="submission" date="2018-10" db="EMBL/GenBank/DDBJ databases">
        <title>Genomic Encyclopedia of Archaeal and Bacterial Type Strains, Phase II (KMG-II): from individual species to whole genera.</title>
        <authorList>
            <person name="Goeker M."/>
        </authorList>
    </citation>
    <scope>NUCLEOTIDE SEQUENCE [LARGE SCALE GENOMIC DNA]</scope>
    <source>
        <strain evidence="1 2">DSM 19839</strain>
    </source>
</reference>
<proteinExistence type="predicted"/>
<dbReference type="Proteomes" id="UP000276282">
    <property type="component" value="Unassembled WGS sequence"/>
</dbReference>
<evidence type="ECO:0000313" key="1">
    <source>
        <dbReference type="EMBL" id="RKS55871.1"/>
    </source>
</evidence>
<keyword evidence="2" id="KW-1185">Reference proteome</keyword>
<evidence type="ECO:0000313" key="2">
    <source>
        <dbReference type="Proteomes" id="UP000276282"/>
    </source>
</evidence>
<comment type="caution">
    <text evidence="1">The sequence shown here is derived from an EMBL/GenBank/DDBJ whole genome shotgun (WGS) entry which is preliminary data.</text>
</comment>
<dbReference type="RefSeq" id="WP_121344620.1">
    <property type="nucleotide sequence ID" value="NZ_RBLG01000001.1"/>
</dbReference>
<organism evidence="1 2">
    <name type="scientific">Gillisia mitskevichiae</name>
    <dbReference type="NCBI Taxonomy" id="270921"/>
    <lineage>
        <taxon>Bacteria</taxon>
        <taxon>Pseudomonadati</taxon>
        <taxon>Bacteroidota</taxon>
        <taxon>Flavobacteriia</taxon>
        <taxon>Flavobacteriales</taxon>
        <taxon>Flavobacteriaceae</taxon>
        <taxon>Gillisia</taxon>
    </lineage>
</organism>
<accession>A0A495PZC0</accession>
<sequence>MNLKDVVVFYFDNYENFFANHTQSVIGKALYKDTILIQNKNDFEKEYSKLEMNTSYVLVCHVIHSENEMGLRHMGYKKFQSEGIEDDFNIKANLVSSGDSGVVTHNIYKNEQEQKFVHSYPKIHDNIKNEIIPVNIKGQENINTSKTEDKNSKKGVFLSHSHHDLELVNKFKELVLELGLGLNSKDIMFTSNESFGIPAGTNIPKDLENFLKSEMGLFIQFLTPNYEKSRICLNEEGAAWCLVDDEKYFIPLIVPPHNHKLLSWIKTTDKGIKINNRDSLMNIYVHRKDFFGKKVDETRLLQKTEEFIEYFKIKNT</sequence>
<protein>
    <submittedName>
        <fullName evidence="1">Uncharacterized protein</fullName>
    </submittedName>
</protein>
<dbReference type="InterPro" id="IPR035897">
    <property type="entry name" value="Toll_tir_struct_dom_sf"/>
</dbReference>
<dbReference type="SUPFAM" id="SSF52200">
    <property type="entry name" value="Toll/Interleukin receptor TIR domain"/>
    <property type="match status" value="1"/>
</dbReference>
<dbReference type="Gene3D" id="3.40.50.10140">
    <property type="entry name" value="Toll/interleukin-1 receptor homology (TIR) domain"/>
    <property type="match status" value="1"/>
</dbReference>
<gene>
    <name evidence="1" type="ORF">BC962_0844</name>
</gene>
<dbReference type="OrthoDB" id="4772211at2"/>